<evidence type="ECO:0000256" key="8">
    <source>
        <dbReference type="ARBA" id="ARBA00023242"/>
    </source>
</evidence>
<keyword evidence="5 9" id="KW-0805">Transcription regulation</keyword>
<dbReference type="AlphaFoldDB" id="A0A9P4IEZ5"/>
<keyword evidence="6 9" id="KW-0804">Transcription</keyword>
<comment type="function">
    <text evidence="9">Component of the general transcription and DNA repair factor IIH (TFIIH) core complex which is involved in general and transcription-coupled nucleotide excision repair (NER) of damaged DNA.</text>
</comment>
<dbReference type="GO" id="GO:0005675">
    <property type="term" value="C:transcription factor TFIIH holo complex"/>
    <property type="evidence" value="ECO:0007669"/>
    <property type="project" value="TreeGrafter"/>
</dbReference>
<dbReference type="GO" id="GO:0001671">
    <property type="term" value="F:ATPase activator activity"/>
    <property type="evidence" value="ECO:0007669"/>
    <property type="project" value="InterPro"/>
</dbReference>
<evidence type="ECO:0000256" key="6">
    <source>
        <dbReference type="ARBA" id="ARBA00023163"/>
    </source>
</evidence>
<evidence type="ECO:0000256" key="9">
    <source>
        <dbReference type="RuleBase" id="RU364024"/>
    </source>
</evidence>
<evidence type="ECO:0000256" key="4">
    <source>
        <dbReference type="ARBA" id="ARBA00022763"/>
    </source>
</evidence>
<protein>
    <recommendedName>
        <fullName evidence="9">RNA polymerase II transcription factor B subunit 2</fullName>
    </recommendedName>
</protein>
<accession>A0A9P4IEZ5</accession>
<dbReference type="PANTHER" id="PTHR13152">
    <property type="entry name" value="TFIIH, POLYPEPTIDE 4"/>
    <property type="match status" value="1"/>
</dbReference>
<comment type="caution">
    <text evidence="11">The sequence shown here is derived from an EMBL/GenBank/DDBJ whole genome shotgun (WGS) entry which is preliminary data.</text>
</comment>
<dbReference type="OrthoDB" id="364513at2759"/>
<organism evidence="11 12">
    <name type="scientific">Rhizodiscina lignyota</name>
    <dbReference type="NCBI Taxonomy" id="1504668"/>
    <lineage>
        <taxon>Eukaryota</taxon>
        <taxon>Fungi</taxon>
        <taxon>Dikarya</taxon>
        <taxon>Ascomycota</taxon>
        <taxon>Pezizomycotina</taxon>
        <taxon>Dothideomycetes</taxon>
        <taxon>Pleosporomycetidae</taxon>
        <taxon>Aulographales</taxon>
        <taxon>Rhizodiscinaceae</taxon>
        <taxon>Rhizodiscina</taxon>
    </lineage>
</organism>
<dbReference type="GO" id="GO:0006289">
    <property type="term" value="P:nucleotide-excision repair"/>
    <property type="evidence" value="ECO:0007669"/>
    <property type="project" value="InterPro"/>
</dbReference>
<keyword evidence="12" id="KW-1185">Reference proteome</keyword>
<name>A0A9P4IEZ5_9PEZI</name>
<evidence type="ECO:0000259" key="10">
    <source>
        <dbReference type="Pfam" id="PF18307"/>
    </source>
</evidence>
<evidence type="ECO:0000256" key="3">
    <source>
        <dbReference type="ARBA" id="ARBA00007132"/>
    </source>
</evidence>
<evidence type="ECO:0000313" key="12">
    <source>
        <dbReference type="Proteomes" id="UP000799772"/>
    </source>
</evidence>
<dbReference type="EMBL" id="ML978127">
    <property type="protein sequence ID" value="KAF2098055.1"/>
    <property type="molecule type" value="Genomic_DNA"/>
</dbReference>
<reference evidence="11" key="1">
    <citation type="journal article" date="2020" name="Stud. Mycol.">
        <title>101 Dothideomycetes genomes: a test case for predicting lifestyles and emergence of pathogens.</title>
        <authorList>
            <person name="Haridas S."/>
            <person name="Albert R."/>
            <person name="Binder M."/>
            <person name="Bloem J."/>
            <person name="Labutti K."/>
            <person name="Salamov A."/>
            <person name="Andreopoulos B."/>
            <person name="Baker S."/>
            <person name="Barry K."/>
            <person name="Bills G."/>
            <person name="Bluhm B."/>
            <person name="Cannon C."/>
            <person name="Castanera R."/>
            <person name="Culley D."/>
            <person name="Daum C."/>
            <person name="Ezra D."/>
            <person name="Gonzalez J."/>
            <person name="Henrissat B."/>
            <person name="Kuo A."/>
            <person name="Liang C."/>
            <person name="Lipzen A."/>
            <person name="Lutzoni F."/>
            <person name="Magnuson J."/>
            <person name="Mondo S."/>
            <person name="Nolan M."/>
            <person name="Ohm R."/>
            <person name="Pangilinan J."/>
            <person name="Park H.-J."/>
            <person name="Ramirez L."/>
            <person name="Alfaro M."/>
            <person name="Sun H."/>
            <person name="Tritt A."/>
            <person name="Yoshinaga Y."/>
            <person name="Zwiers L.-H."/>
            <person name="Turgeon B."/>
            <person name="Goodwin S."/>
            <person name="Spatafora J."/>
            <person name="Crous P."/>
            <person name="Grigoriev I."/>
        </authorList>
    </citation>
    <scope>NUCLEOTIDE SEQUENCE</scope>
    <source>
        <strain evidence="11">CBS 133067</strain>
    </source>
</reference>
<dbReference type="PANTHER" id="PTHR13152:SF0">
    <property type="entry name" value="GENERAL TRANSCRIPTION FACTOR IIH SUBUNIT 4"/>
    <property type="match status" value="1"/>
</dbReference>
<proteinExistence type="inferred from homology"/>
<dbReference type="Pfam" id="PF18307">
    <property type="entry name" value="Tfb2_C"/>
    <property type="match status" value="1"/>
</dbReference>
<dbReference type="Proteomes" id="UP000799772">
    <property type="component" value="Unassembled WGS sequence"/>
</dbReference>
<sequence>MTASMQALEYLEQQSGATLIKLYRQPSSALAIFRRMLPHLAKNIVMAMLYMTKPFSDADLLAWIRPDALVEKDQAMSVLERLHIISKVHDPPPAPTAYQLSDKFAKSLRQALTGGGNHRSFGVPCSTPDPDKIDVENLDKFARQQWEAILYYMVGSAGGMQMGLSQGASISDGTKMLLEMGNFVERKGGRPIITQTGFSFLLQEANTQVWSLLIVYLESADNLQMDKVDVLSFLFTLGSLELGQDYSTANLTATQLQMLDDLSDFGIVYRRDNQAKRFYPTRLATTLTSDAGALLTSNSTLRSALSPTGSGNDKGYIIVETNYRLYAYTSSILQIAVLALFTRLHTRFPNLVSGKLTKESIQRAINLGITADQVISYLTAHAHPQMAKNTPVMPPTVVDQIRLWQIEGDRMKATTGFLIKEFGTQTEYDDTWKYADSLGVLVWKNDIKRLLFVSRIEQLSTYLAGKKSKARAA</sequence>
<gene>
    <name evidence="11" type="ORF">NA57DRAFT_66513</name>
</gene>
<evidence type="ECO:0000256" key="2">
    <source>
        <dbReference type="ARBA" id="ARBA00004123"/>
    </source>
</evidence>
<dbReference type="NCBIfam" id="TIGR00625">
    <property type="entry name" value="tfb2"/>
    <property type="match status" value="1"/>
</dbReference>
<dbReference type="InterPro" id="IPR040662">
    <property type="entry name" value="Tfb2_C"/>
</dbReference>
<evidence type="ECO:0000313" key="11">
    <source>
        <dbReference type="EMBL" id="KAF2098055.1"/>
    </source>
</evidence>
<keyword evidence="4 9" id="KW-0227">DNA damage</keyword>
<dbReference type="Pfam" id="PF03849">
    <property type="entry name" value="Tfb2"/>
    <property type="match status" value="1"/>
</dbReference>
<comment type="similarity">
    <text evidence="3 9">Belongs to the TFB2 family.</text>
</comment>
<comment type="subcellular location">
    <subcellularLocation>
        <location evidence="2 9">Nucleus</location>
    </subcellularLocation>
</comment>
<dbReference type="InterPro" id="IPR004598">
    <property type="entry name" value="TFIIH_p52/Tfb2"/>
</dbReference>
<comment type="function">
    <text evidence="1">Component of the general transcription and DNA repair factor IIH (TFIIH) core complex, which is involved in general and transcription-coupled nucleotide excision repair (NER) of damaged DNA and, when complexed to TFIIK, in RNA transcription by RNA polymerase II. In NER, TFIIH acts by opening DNA around the lesion to allow the excision of the damaged oligonucleotide and its replacement by a new DNA fragment. In transcription, TFIIH has an essential role in transcription initiation. When the pre-initiation complex (PIC) has been established, TFIIH is required for promoter opening and promoter escape. Phosphorylation of the C-terminal tail (CTD) of the largest subunit of RNA polymerase II by the kinase module TFIIK controls the initiation of transcription.</text>
</comment>
<dbReference type="GO" id="GO:0003690">
    <property type="term" value="F:double-stranded DNA binding"/>
    <property type="evidence" value="ECO:0007669"/>
    <property type="project" value="TreeGrafter"/>
</dbReference>
<dbReference type="Gene3D" id="3.30.70.2610">
    <property type="match status" value="1"/>
</dbReference>
<dbReference type="GO" id="GO:0000439">
    <property type="term" value="C:transcription factor TFIIH core complex"/>
    <property type="evidence" value="ECO:0007669"/>
    <property type="project" value="InterPro"/>
</dbReference>
<feature type="domain" description="Transcription factor Tfb2 C-terminal" evidence="10">
    <location>
        <begin position="399"/>
        <end position="463"/>
    </location>
</feature>
<keyword evidence="8 9" id="KW-0539">Nucleus</keyword>
<evidence type="ECO:0000256" key="7">
    <source>
        <dbReference type="ARBA" id="ARBA00023204"/>
    </source>
</evidence>
<evidence type="ECO:0000256" key="1">
    <source>
        <dbReference type="ARBA" id="ARBA00002817"/>
    </source>
</evidence>
<keyword evidence="7 9" id="KW-0234">DNA repair</keyword>
<evidence type="ECO:0000256" key="5">
    <source>
        <dbReference type="ARBA" id="ARBA00023015"/>
    </source>
</evidence>